<keyword evidence="4" id="KW-1185">Reference proteome</keyword>
<dbReference type="EMBL" id="CP119934">
    <property type="protein sequence ID" value="WFD01901.1"/>
    <property type="molecule type" value="Genomic_DNA"/>
</dbReference>
<organism evidence="3 4">
    <name type="scientific">Malassezia obtusa</name>
    <dbReference type="NCBI Taxonomy" id="76774"/>
    <lineage>
        <taxon>Eukaryota</taxon>
        <taxon>Fungi</taxon>
        <taxon>Dikarya</taxon>
        <taxon>Basidiomycota</taxon>
        <taxon>Ustilaginomycotina</taxon>
        <taxon>Malasseziomycetes</taxon>
        <taxon>Malasseziales</taxon>
        <taxon>Malasseziaceae</taxon>
        <taxon>Malassezia</taxon>
    </lineage>
</organism>
<evidence type="ECO:0000313" key="3">
    <source>
        <dbReference type="EMBL" id="WFD01901.1"/>
    </source>
</evidence>
<dbReference type="Pfam" id="PF08457">
    <property type="entry name" value="Sfi1"/>
    <property type="match status" value="1"/>
</dbReference>
<evidence type="ECO:0000313" key="4">
    <source>
        <dbReference type="Proteomes" id="UP001214603"/>
    </source>
</evidence>
<dbReference type="AlphaFoldDB" id="A0AAF0DYC5"/>
<evidence type="ECO:0000259" key="2">
    <source>
        <dbReference type="Pfam" id="PF08457"/>
    </source>
</evidence>
<evidence type="ECO:0000256" key="1">
    <source>
        <dbReference type="SAM" id="MobiDB-lite"/>
    </source>
</evidence>
<reference evidence="3" key="1">
    <citation type="submission" date="2023-03" db="EMBL/GenBank/DDBJ databases">
        <title>Mating type loci evolution in Malassezia.</title>
        <authorList>
            <person name="Coelho M.A."/>
        </authorList>
    </citation>
    <scope>NUCLEOTIDE SEQUENCE</scope>
    <source>
        <strain evidence="3">CBS 7876</strain>
    </source>
</reference>
<gene>
    <name evidence="3" type="ORF">MOBT1_000581</name>
</gene>
<protein>
    <recommendedName>
        <fullName evidence="2">Sfi1 spindle body domain-containing protein</fullName>
    </recommendedName>
</protein>
<proteinExistence type="predicted"/>
<dbReference type="Proteomes" id="UP001214603">
    <property type="component" value="Chromosome 1"/>
</dbReference>
<feature type="region of interest" description="Disordered" evidence="1">
    <location>
        <begin position="150"/>
        <end position="171"/>
    </location>
</feature>
<dbReference type="InterPro" id="IPR013665">
    <property type="entry name" value="Sfi1_dom"/>
</dbReference>
<accession>A0AAF0DYC5</accession>
<name>A0AAF0DYC5_9BASI</name>
<feature type="domain" description="Sfi1 spindle body" evidence="2">
    <location>
        <begin position="512"/>
        <end position="753"/>
    </location>
</feature>
<sequence>MDDEAGASSLFFHASHASDTSGERPARLANLAASFQLHDAEVAFFDAVIDALPVDSQSFVHLKRAYDAQMAAPGCMTSIARALQLDPDESAAVDARLWNTLLALVQVRGQTWAERWDAVRVSIGLDPREPEEEAYSMHALRRALGPSARASTSSDAWAHTPEATPWTRSSAASNADFRAAPDVSHSNVSSELWPHDPDRSTMDLEEVWRPRSTWLSPARVPSLSRLDGSPSALRLLHTGTHESDSDSDDFEPRSLHASFRRHDVRKSDVWHTQRLLTRALGRWYARFVHEREALLRADRAHDRYVALQALTKWRAAALRAAQNADVAAQYARAARLHHAWHHWSARIMSLADARRSEHRAALRAAFHELDARKSREILGVAWTVRVALTQLWKQAHERRLAAGVHTDRLLRTALDVWLARTLRARRDAGQAAALAKRRAMRTLHMAWARWLEQASLRHTQAEADARFAHRRRHRAWQQWRTQFLLAQVRRATHQTRQASADHLYREHSLRRLRRSWTTWVVHERAAVTETFNEMHMLRAAWQRWWTRFTERTIALEGTSTAHAALEAHGAEHLAAHRVRCAWKRWRSRTEHVRREHDAAARTHTFRTLWRAWSQWRTRREARMQQAQHADALASHNSLLHAWLQWRSASRLAAAHRLRSAQDRRRLAEALQTWRMRHAQAYHWKACTALLRSQTAGRLQRHAFHRWHQHTQAQAHRETVADSHANVRSARRALAHWRARCRSVRALDEEAEYATLAARRRWLLRCFFVRWLSKTSVLPAVEHRRHALQAYALHRWVAQWHARQRERAAAAFTADTLLRDALAVWRAKAVYLAELRAIRRMGGGRRRTSDEHLRSRLAFVAPTRRFVQQGELG</sequence>